<accession>A0A9P4MGD6</accession>
<evidence type="ECO:0000256" key="6">
    <source>
        <dbReference type="RuleBase" id="RU369067"/>
    </source>
</evidence>
<comment type="similarity">
    <text evidence="2 6">Belongs to the WD repeat IPI3/WDR18 family.</text>
</comment>
<evidence type="ECO:0000256" key="7">
    <source>
        <dbReference type="SAM" id="MobiDB-lite"/>
    </source>
</evidence>
<evidence type="ECO:0000256" key="4">
    <source>
        <dbReference type="ARBA" id="ARBA00022737"/>
    </source>
</evidence>
<dbReference type="GO" id="GO:0120330">
    <property type="term" value="C:rixosome complex"/>
    <property type="evidence" value="ECO:0007669"/>
    <property type="project" value="UniProtKB-UniRule"/>
</dbReference>
<evidence type="ECO:0000256" key="5">
    <source>
        <dbReference type="PROSITE-ProRule" id="PRU00221"/>
    </source>
</evidence>
<keyword evidence="6" id="KW-0698">rRNA processing</keyword>
<dbReference type="SUPFAM" id="SSF50978">
    <property type="entry name" value="WD40 repeat-like"/>
    <property type="match status" value="1"/>
</dbReference>
<protein>
    <recommendedName>
        <fullName evidence="6">Pre-rRNA-processing protein IPI3</fullName>
    </recommendedName>
</protein>
<dbReference type="PANTHER" id="PTHR18763">
    <property type="entry name" value="WD-REPEAT PROTEIN 18"/>
    <property type="match status" value="1"/>
</dbReference>
<feature type="repeat" description="WD" evidence="5">
    <location>
        <begin position="181"/>
        <end position="225"/>
    </location>
</feature>
<evidence type="ECO:0000313" key="9">
    <source>
        <dbReference type="Proteomes" id="UP000799439"/>
    </source>
</evidence>
<comment type="function">
    <text evidence="1 6">Component of the RIX1 complex required for processing of ITS2 sequences from 35S pre-rRNA.</text>
</comment>
<evidence type="ECO:0000313" key="8">
    <source>
        <dbReference type="EMBL" id="KAF2148844.1"/>
    </source>
</evidence>
<dbReference type="InterPro" id="IPR045227">
    <property type="entry name" value="WDR18/Ipi3/RID3"/>
</dbReference>
<dbReference type="AlphaFoldDB" id="A0A9P4MGD6"/>
<dbReference type="GO" id="GO:0006261">
    <property type="term" value="P:DNA-templated DNA replication"/>
    <property type="evidence" value="ECO:0007669"/>
    <property type="project" value="TreeGrafter"/>
</dbReference>
<dbReference type="Proteomes" id="UP000799439">
    <property type="component" value="Unassembled WGS sequence"/>
</dbReference>
<dbReference type="GO" id="GO:0005656">
    <property type="term" value="C:nuclear pre-replicative complex"/>
    <property type="evidence" value="ECO:0007669"/>
    <property type="project" value="TreeGrafter"/>
</dbReference>
<name>A0A9P4MGD6_9PEZI</name>
<keyword evidence="3 5" id="KW-0853">WD repeat</keyword>
<dbReference type="GO" id="GO:0006364">
    <property type="term" value="P:rRNA processing"/>
    <property type="evidence" value="ECO:0007669"/>
    <property type="project" value="UniProtKB-UniRule"/>
</dbReference>
<comment type="subcellular location">
    <subcellularLocation>
        <location evidence="6">Nucleus</location>
    </subcellularLocation>
</comment>
<comment type="subunit">
    <text evidence="6">Component of the RIX1 complex, composed of IPI1, RIX1/IPI2 and IPI3 in a 1:2:2 stoichiometry. The complex interacts (via RIX1) with MDN1 (via its hexameric AAA ATPase ring) and the pre-60S ribosome particles.</text>
</comment>
<feature type="repeat" description="WD" evidence="5">
    <location>
        <begin position="124"/>
        <end position="157"/>
    </location>
</feature>
<dbReference type="PROSITE" id="PS50082">
    <property type="entry name" value="WD_REPEATS_2"/>
    <property type="match status" value="2"/>
</dbReference>
<dbReference type="InterPro" id="IPR036322">
    <property type="entry name" value="WD40_repeat_dom_sf"/>
</dbReference>
<dbReference type="Pfam" id="PF00400">
    <property type="entry name" value="WD40"/>
    <property type="match status" value="2"/>
</dbReference>
<dbReference type="SMART" id="SM00320">
    <property type="entry name" value="WD40"/>
    <property type="match status" value="5"/>
</dbReference>
<dbReference type="InterPro" id="IPR015943">
    <property type="entry name" value="WD40/YVTN_repeat-like_dom_sf"/>
</dbReference>
<reference evidence="8" key="1">
    <citation type="journal article" date="2020" name="Stud. Mycol.">
        <title>101 Dothideomycetes genomes: a test case for predicting lifestyles and emergence of pathogens.</title>
        <authorList>
            <person name="Haridas S."/>
            <person name="Albert R."/>
            <person name="Binder M."/>
            <person name="Bloem J."/>
            <person name="Labutti K."/>
            <person name="Salamov A."/>
            <person name="Andreopoulos B."/>
            <person name="Baker S."/>
            <person name="Barry K."/>
            <person name="Bills G."/>
            <person name="Bluhm B."/>
            <person name="Cannon C."/>
            <person name="Castanera R."/>
            <person name="Culley D."/>
            <person name="Daum C."/>
            <person name="Ezra D."/>
            <person name="Gonzalez J."/>
            <person name="Henrissat B."/>
            <person name="Kuo A."/>
            <person name="Liang C."/>
            <person name="Lipzen A."/>
            <person name="Lutzoni F."/>
            <person name="Magnuson J."/>
            <person name="Mondo S."/>
            <person name="Nolan M."/>
            <person name="Ohm R."/>
            <person name="Pangilinan J."/>
            <person name="Park H.-J."/>
            <person name="Ramirez L."/>
            <person name="Alfaro M."/>
            <person name="Sun H."/>
            <person name="Tritt A."/>
            <person name="Yoshinaga Y."/>
            <person name="Zwiers L.-H."/>
            <person name="Turgeon B."/>
            <person name="Goodwin S."/>
            <person name="Spatafora J."/>
            <person name="Crous P."/>
            <person name="Grigoriev I."/>
        </authorList>
    </citation>
    <scope>NUCLEOTIDE SEQUENCE</scope>
    <source>
        <strain evidence="8">CBS 260.36</strain>
    </source>
</reference>
<sequence length="543" mass="58369">MLASTLLASISQRTSTSTTHSKDASIFELSFQPPSAIPRSVLKKSSTPPRALAASSTHIFAAQADKAALHIYARDSGLQQTLVPLRERATALTCARDGALVVLGTEGGSLVLWETHTGRVVRTPEAHLGAVTAVRVDPAEGCILSAGEDGAVLVWSVAALLAFGDAGQEWSEWRRAPVRSLRAHRDAVEDVVVGHGKGVRNIAVSAGKDGTVVVWDYHEGLQLRTILLPEAPTCLALDPCDRAVLCGFEDGSVVAVDFMGMDGEQSGDITSPIWDERRQALVVQIGAEAKWKPPAEDIGSTLCAAISYDSTKLLTGHQSGNVIIWDIPTGRFGSQLTATPLPGPVSNLTMLEVTGFANTQHSKVRIKEVVKPRFGELDTNEGLVPDNYKITARLVGDLPFQHLSAAQAQPVDTMSDVERALCHPSFPPDLLAESLADMQGSRSNVTNAQPVETSTARDFMALDGDTPADKEMALQKENEELKRQVEALKRLQKESFAQLEKLSGENAALAKAKQGDQLEAERAELEKAERSWDVGNGKKKSKR</sequence>
<evidence type="ECO:0000256" key="1">
    <source>
        <dbReference type="ARBA" id="ARBA00002355"/>
    </source>
</evidence>
<comment type="caution">
    <text evidence="8">The sequence shown here is derived from an EMBL/GenBank/DDBJ whole genome shotgun (WGS) entry which is preliminary data.</text>
</comment>
<feature type="compositionally biased region" description="Basic and acidic residues" evidence="7">
    <location>
        <begin position="513"/>
        <end position="532"/>
    </location>
</feature>
<dbReference type="PANTHER" id="PTHR18763:SF0">
    <property type="entry name" value="WD REPEAT-CONTAINING PROTEIN 18"/>
    <property type="match status" value="1"/>
</dbReference>
<dbReference type="PROSITE" id="PS50294">
    <property type="entry name" value="WD_REPEATS_REGION"/>
    <property type="match status" value="1"/>
</dbReference>
<keyword evidence="4" id="KW-0677">Repeat</keyword>
<dbReference type="EMBL" id="ML996092">
    <property type="protein sequence ID" value="KAF2148844.1"/>
    <property type="molecule type" value="Genomic_DNA"/>
</dbReference>
<evidence type="ECO:0000256" key="2">
    <source>
        <dbReference type="ARBA" id="ARBA00010143"/>
    </source>
</evidence>
<feature type="region of interest" description="Disordered" evidence="7">
    <location>
        <begin position="511"/>
        <end position="543"/>
    </location>
</feature>
<dbReference type="OrthoDB" id="756370at2759"/>
<dbReference type="Gene3D" id="2.130.10.10">
    <property type="entry name" value="YVTN repeat-like/Quinoprotein amine dehydrogenase"/>
    <property type="match status" value="2"/>
</dbReference>
<gene>
    <name evidence="8" type="ORF">K461DRAFT_297332</name>
</gene>
<evidence type="ECO:0000256" key="3">
    <source>
        <dbReference type="ARBA" id="ARBA00022574"/>
    </source>
</evidence>
<organism evidence="8 9">
    <name type="scientific">Myriangium duriaei CBS 260.36</name>
    <dbReference type="NCBI Taxonomy" id="1168546"/>
    <lineage>
        <taxon>Eukaryota</taxon>
        <taxon>Fungi</taxon>
        <taxon>Dikarya</taxon>
        <taxon>Ascomycota</taxon>
        <taxon>Pezizomycotina</taxon>
        <taxon>Dothideomycetes</taxon>
        <taxon>Dothideomycetidae</taxon>
        <taxon>Myriangiales</taxon>
        <taxon>Myriangiaceae</taxon>
        <taxon>Myriangium</taxon>
    </lineage>
</organism>
<dbReference type="InterPro" id="IPR001680">
    <property type="entry name" value="WD40_rpt"/>
</dbReference>
<keyword evidence="6" id="KW-0539">Nucleus</keyword>
<proteinExistence type="inferred from homology"/>
<keyword evidence="9" id="KW-1185">Reference proteome</keyword>